<dbReference type="PANTHER" id="PTHR11439:SF491">
    <property type="entry name" value="INTEGRASE CATALYTIC DOMAIN-CONTAINING PROTEIN"/>
    <property type="match status" value="1"/>
</dbReference>
<feature type="domain" description="Reverse transcriptase Ty1/copia-type" evidence="1">
    <location>
        <begin position="1"/>
        <end position="165"/>
    </location>
</feature>
<dbReference type="InterPro" id="IPR043502">
    <property type="entry name" value="DNA/RNA_pol_sf"/>
</dbReference>
<evidence type="ECO:0000259" key="1">
    <source>
        <dbReference type="Pfam" id="PF07727"/>
    </source>
</evidence>
<reference evidence="2" key="1">
    <citation type="submission" date="2016-07" db="EMBL/GenBank/DDBJ databases">
        <title>De novo transcriptome assembly of four accessions of the metal hyperaccumulator plant Noccaea caerulescens.</title>
        <authorList>
            <person name="Blande D."/>
            <person name="Halimaa P."/>
            <person name="Tervahauta A.I."/>
            <person name="Aarts M.G."/>
            <person name="Karenlampi S.O."/>
        </authorList>
    </citation>
    <scope>NUCLEOTIDE SEQUENCE</scope>
</reference>
<name>A0A1J3IYK5_NOCCA</name>
<dbReference type="AlphaFoldDB" id="A0A1J3IYK5"/>
<sequence length="407" mass="46120">MDVKTAFLHGDLEERILMKQPDGFIKKGDENKVCLLRKSLYGLKQSPRQWNIKFDSFMKEANFIRSEYDQCVYMRNIHNEKAVYLLLYVDDILIASGSMSEIRSVKDSLSSKFEMKDMGKASRILGMDIIRDRERGTLQLSQESYIEKVLKTFGMTEAKPTTTPLATHFRLKSLTKDERKEEAVHMEDTPYASAVGSLMYAMIGSRPDIAYAVGVISRFMSNPGRDHWTAVKWVLRYLRGSSKASLTFTKDKSFSIDGFCDSDYATDLDRRRSVTGFIFQVWGNTVSWRSNLQSVVALSTTEAEYMALSIAVKEAIWLKGLCSELGFDAGAVKIHCDSQSALALAKNSVYHERTKHIATKYHFIRDIVADGIVELFKIHTSKNPADFLTKALPGPKFELCRELAKVA</sequence>
<proteinExistence type="predicted"/>
<evidence type="ECO:0000313" key="2">
    <source>
        <dbReference type="EMBL" id="JAU85409.1"/>
    </source>
</evidence>
<dbReference type="PANTHER" id="PTHR11439">
    <property type="entry name" value="GAG-POL-RELATED RETROTRANSPOSON"/>
    <property type="match status" value="1"/>
</dbReference>
<protein>
    <submittedName>
        <fullName evidence="2">Retrovirus-related Pol polyprotein from transposon TNT 1-94</fullName>
    </submittedName>
</protein>
<organism evidence="2">
    <name type="scientific">Noccaea caerulescens</name>
    <name type="common">Alpine penny-cress</name>
    <name type="synonym">Thlaspi caerulescens</name>
    <dbReference type="NCBI Taxonomy" id="107243"/>
    <lineage>
        <taxon>Eukaryota</taxon>
        <taxon>Viridiplantae</taxon>
        <taxon>Streptophyta</taxon>
        <taxon>Embryophyta</taxon>
        <taxon>Tracheophyta</taxon>
        <taxon>Spermatophyta</taxon>
        <taxon>Magnoliopsida</taxon>
        <taxon>eudicotyledons</taxon>
        <taxon>Gunneridae</taxon>
        <taxon>Pentapetalae</taxon>
        <taxon>rosids</taxon>
        <taxon>malvids</taxon>
        <taxon>Brassicales</taxon>
        <taxon>Brassicaceae</taxon>
        <taxon>Coluteocarpeae</taxon>
        <taxon>Noccaea</taxon>
    </lineage>
</organism>
<dbReference type="SUPFAM" id="SSF56672">
    <property type="entry name" value="DNA/RNA polymerases"/>
    <property type="match status" value="1"/>
</dbReference>
<dbReference type="CDD" id="cd09272">
    <property type="entry name" value="RNase_HI_RT_Ty1"/>
    <property type="match status" value="1"/>
</dbReference>
<dbReference type="Pfam" id="PF07727">
    <property type="entry name" value="RVT_2"/>
    <property type="match status" value="1"/>
</dbReference>
<dbReference type="InterPro" id="IPR013103">
    <property type="entry name" value="RVT_2"/>
</dbReference>
<accession>A0A1J3IYK5</accession>
<gene>
    <name evidence="2" type="ORF">MP_TR22237_c3_g1_i1_g.62894</name>
</gene>
<dbReference type="EMBL" id="GEVM01020529">
    <property type="protein sequence ID" value="JAU85409.1"/>
    <property type="molecule type" value="Transcribed_RNA"/>
</dbReference>